<evidence type="ECO:0000256" key="2">
    <source>
        <dbReference type="HAMAP-Rule" id="MF_01113"/>
    </source>
</evidence>
<dbReference type="Proteomes" id="UP001299546">
    <property type="component" value="Unassembled WGS sequence"/>
</dbReference>
<proteinExistence type="inferred from homology"/>
<organism evidence="5 6">
    <name type="scientific">Bariatricus massiliensis</name>
    <dbReference type="NCBI Taxonomy" id="1745713"/>
    <lineage>
        <taxon>Bacteria</taxon>
        <taxon>Bacillati</taxon>
        <taxon>Bacillota</taxon>
        <taxon>Clostridia</taxon>
        <taxon>Lachnospirales</taxon>
        <taxon>Lachnospiraceae</taxon>
        <taxon>Bariatricus</taxon>
    </lineage>
</organism>
<dbReference type="InterPro" id="IPR001126">
    <property type="entry name" value="UmuC"/>
</dbReference>
<keyword evidence="2" id="KW-0227">DNA damage</keyword>
<keyword evidence="2" id="KW-0479">Metal-binding</keyword>
<dbReference type="HAMAP" id="MF_01113">
    <property type="entry name" value="DNApol_IV"/>
    <property type="match status" value="1"/>
</dbReference>
<keyword evidence="2" id="KW-0239">DNA-directed DNA polymerase</keyword>
<evidence type="ECO:0000313" key="5">
    <source>
        <dbReference type="EMBL" id="MCB7386659.1"/>
    </source>
</evidence>
<dbReference type="Pfam" id="PF11799">
    <property type="entry name" value="IMS_C"/>
    <property type="match status" value="1"/>
</dbReference>
<accession>A0ABS8DEN0</accession>
<comment type="subunit">
    <text evidence="2">Monomer.</text>
</comment>
<dbReference type="PANTHER" id="PTHR11076:SF33">
    <property type="entry name" value="DNA POLYMERASE KAPPA"/>
    <property type="match status" value="1"/>
</dbReference>
<feature type="region of interest" description="Disordered" evidence="3">
    <location>
        <begin position="358"/>
        <end position="424"/>
    </location>
</feature>
<dbReference type="Gene3D" id="1.10.150.20">
    <property type="entry name" value="5' to 3' exonuclease, C-terminal subdomain"/>
    <property type="match status" value="1"/>
</dbReference>
<dbReference type="InterPro" id="IPR043502">
    <property type="entry name" value="DNA/RNA_pol_sf"/>
</dbReference>
<comment type="similarity">
    <text evidence="1 2">Belongs to the DNA polymerase type-Y family.</text>
</comment>
<dbReference type="SUPFAM" id="SSF100879">
    <property type="entry name" value="Lesion bypass DNA polymerase (Y-family), little finger domain"/>
    <property type="match status" value="1"/>
</dbReference>
<keyword evidence="2" id="KW-0235">DNA replication</keyword>
<dbReference type="CDD" id="cd03586">
    <property type="entry name" value="PolY_Pol_IV_kappa"/>
    <property type="match status" value="1"/>
</dbReference>
<dbReference type="PANTHER" id="PTHR11076">
    <property type="entry name" value="DNA REPAIR POLYMERASE UMUC / TRANSFERASE FAMILY MEMBER"/>
    <property type="match status" value="1"/>
</dbReference>
<dbReference type="EMBL" id="JAJCIS010000002">
    <property type="protein sequence ID" value="MCB7386659.1"/>
    <property type="molecule type" value="Genomic_DNA"/>
</dbReference>
<feature type="domain" description="UmuC" evidence="4">
    <location>
        <begin position="5"/>
        <end position="193"/>
    </location>
</feature>
<dbReference type="SUPFAM" id="SSF56672">
    <property type="entry name" value="DNA/RNA polymerases"/>
    <property type="match status" value="1"/>
</dbReference>
<evidence type="ECO:0000256" key="3">
    <source>
        <dbReference type="SAM" id="MobiDB-lite"/>
    </source>
</evidence>
<dbReference type="Gene3D" id="3.40.1170.60">
    <property type="match status" value="1"/>
</dbReference>
<sequence length="424" mass="47728">MSRIIFHIDVNSAYLSWTAVEQLKNGASIDIREIPAIIGGDQKSRRGVVLAKSIPAKKYGVRTGEPVANALRKCPILRMFPPDHSLYHAYSTRLMEFLHTYTPDIEQVSVDECYLDFTGIAHRFPSPVEAALEMKNKIYDKFGFTVNIGIAGNKLLAKMASDFEKPNRIHTLFQEEIKLKMWPLPVSELYMAGHSSVDTLRKLEIYTIGDLAQTDPRLLELHMKSHGRMLWEFANGIDYSEVQSEEAAAKGIGNSTTLPKDAETAEEAKKVLLWLAESVGGRLRKAGQKANMVSVEIKYSTFQTASHQKQLRRASAADTILYSAACELFDELWTQEPIRLLGIRTSKLVEAGEPEQMNIFDLSPTSPEQDEEPGGKIQKQAKDEKHRKLSKALDEIRSKYGKDAVIRGTMLKPEEEKEDESFQP</sequence>
<dbReference type="Pfam" id="PF00817">
    <property type="entry name" value="IMS"/>
    <property type="match status" value="1"/>
</dbReference>
<feature type="binding site" evidence="2">
    <location>
        <position position="111"/>
    </location>
    <ligand>
        <name>Mg(2+)</name>
        <dbReference type="ChEBI" id="CHEBI:18420"/>
    </ligand>
</feature>
<dbReference type="InterPro" id="IPR050116">
    <property type="entry name" value="DNA_polymerase-Y"/>
</dbReference>
<keyword evidence="2" id="KW-0515">Mutator protein</keyword>
<keyword evidence="2" id="KW-0548">Nucleotidyltransferase</keyword>
<feature type="compositionally biased region" description="Basic and acidic residues" evidence="3">
    <location>
        <begin position="380"/>
        <end position="405"/>
    </location>
</feature>
<feature type="site" description="Substrate discrimination" evidence="2">
    <location>
        <position position="14"/>
    </location>
</feature>
<dbReference type="EC" id="2.7.7.7" evidence="2"/>
<evidence type="ECO:0000256" key="1">
    <source>
        <dbReference type="ARBA" id="ARBA00010945"/>
    </source>
</evidence>
<keyword evidence="2" id="KW-0963">Cytoplasm</keyword>
<dbReference type="PROSITE" id="PS50173">
    <property type="entry name" value="UMUC"/>
    <property type="match status" value="1"/>
</dbReference>
<comment type="caution">
    <text evidence="5">The sequence shown here is derived from an EMBL/GenBank/DDBJ whole genome shotgun (WGS) entry which is preliminary data.</text>
</comment>
<dbReference type="InterPro" id="IPR022880">
    <property type="entry name" value="DNApol_IV"/>
</dbReference>
<keyword evidence="2" id="KW-0808">Transferase</keyword>
<gene>
    <name evidence="2" type="primary">dinB</name>
    <name evidence="5" type="ORF">LIZ65_05110</name>
</gene>
<keyword evidence="2" id="KW-0234">DNA repair</keyword>
<protein>
    <recommendedName>
        <fullName evidence="2">DNA polymerase IV</fullName>
        <shortName evidence="2">Pol IV</shortName>
        <ecNumber evidence="2">2.7.7.7</ecNumber>
    </recommendedName>
</protein>
<dbReference type="InterPro" id="IPR043128">
    <property type="entry name" value="Rev_trsase/Diguanyl_cyclase"/>
</dbReference>
<comment type="subcellular location">
    <subcellularLocation>
        <location evidence="2">Cytoplasm</location>
    </subcellularLocation>
</comment>
<dbReference type="Gene3D" id="3.30.1490.100">
    <property type="entry name" value="DNA polymerase, Y-family, little finger domain"/>
    <property type="match status" value="1"/>
</dbReference>
<keyword evidence="2" id="KW-0460">Magnesium</keyword>
<evidence type="ECO:0000313" key="6">
    <source>
        <dbReference type="Proteomes" id="UP001299546"/>
    </source>
</evidence>
<keyword evidence="6" id="KW-1185">Reference proteome</keyword>
<name>A0ABS8DEN0_9FIRM</name>
<dbReference type="InterPro" id="IPR017961">
    <property type="entry name" value="DNA_pol_Y-fam_little_finger"/>
</dbReference>
<feature type="binding site" evidence="2">
    <location>
        <position position="9"/>
    </location>
    <ligand>
        <name>Mg(2+)</name>
        <dbReference type="ChEBI" id="CHEBI:18420"/>
    </ligand>
</feature>
<comment type="catalytic activity">
    <reaction evidence="2">
        <text>DNA(n) + a 2'-deoxyribonucleoside 5'-triphosphate = DNA(n+1) + diphosphate</text>
        <dbReference type="Rhea" id="RHEA:22508"/>
        <dbReference type="Rhea" id="RHEA-COMP:17339"/>
        <dbReference type="Rhea" id="RHEA-COMP:17340"/>
        <dbReference type="ChEBI" id="CHEBI:33019"/>
        <dbReference type="ChEBI" id="CHEBI:61560"/>
        <dbReference type="ChEBI" id="CHEBI:173112"/>
        <dbReference type="EC" id="2.7.7.7"/>
    </reaction>
</comment>
<comment type="function">
    <text evidence="2">Poorly processive, error-prone DNA polymerase involved in untargeted mutagenesis. Copies undamaged DNA at stalled replication forks, which arise in vivo from mismatched or misaligned primer ends. These misaligned primers can be extended by PolIV. Exhibits no 3'-5' exonuclease (proofreading) activity. May be involved in translesional synthesis, in conjunction with the beta clamp from PolIII.</text>
</comment>
<dbReference type="RefSeq" id="WP_066736560.1">
    <property type="nucleotide sequence ID" value="NZ_JAJCIQ010000002.1"/>
</dbReference>
<reference evidence="5 6" key="1">
    <citation type="submission" date="2021-10" db="EMBL/GenBank/DDBJ databases">
        <title>Collection of gut derived symbiotic bacterial strains cultured from healthy donors.</title>
        <authorList>
            <person name="Lin H."/>
            <person name="Littmann E."/>
            <person name="Kohout C."/>
            <person name="Pamer E.G."/>
        </authorList>
    </citation>
    <scope>NUCLEOTIDE SEQUENCE [LARGE SCALE GENOMIC DNA]</scope>
    <source>
        <strain evidence="5 6">DFI.1.165</strain>
    </source>
</reference>
<dbReference type="InterPro" id="IPR036775">
    <property type="entry name" value="DNA_pol_Y-fam_lit_finger_sf"/>
</dbReference>
<dbReference type="Gene3D" id="3.30.70.270">
    <property type="match status" value="1"/>
</dbReference>
<evidence type="ECO:0000259" key="4">
    <source>
        <dbReference type="PROSITE" id="PS50173"/>
    </source>
</evidence>
<feature type="active site" evidence="2">
    <location>
        <position position="112"/>
    </location>
</feature>
<keyword evidence="2" id="KW-0238">DNA-binding</keyword>
<comment type="cofactor">
    <cofactor evidence="2">
        <name>Mg(2+)</name>
        <dbReference type="ChEBI" id="CHEBI:18420"/>
    </cofactor>
    <text evidence="2">Binds 2 magnesium ions per subunit.</text>
</comment>